<dbReference type="PANTHER" id="PTHR46890">
    <property type="entry name" value="NON-LTR RETROLELEMENT REVERSE TRANSCRIPTASE-LIKE PROTEIN-RELATED"/>
    <property type="match status" value="1"/>
</dbReference>
<protein>
    <recommendedName>
        <fullName evidence="3">Reverse transcriptase domain-containing protein</fullName>
    </recommendedName>
</protein>
<evidence type="ECO:0000313" key="1">
    <source>
        <dbReference type="EMBL" id="KAF7801964.1"/>
    </source>
</evidence>
<dbReference type="EMBL" id="JAAIUW010000013">
    <property type="protein sequence ID" value="KAF7801964.1"/>
    <property type="molecule type" value="Genomic_DNA"/>
</dbReference>
<dbReference type="PANTHER" id="PTHR46890:SF1">
    <property type="entry name" value="REVERSE TRANSCRIPTASE DOMAIN-CONTAINING PROTEIN"/>
    <property type="match status" value="1"/>
</dbReference>
<accession>A0A834W2K2</accession>
<evidence type="ECO:0000313" key="2">
    <source>
        <dbReference type="Proteomes" id="UP000634136"/>
    </source>
</evidence>
<organism evidence="1 2">
    <name type="scientific">Senna tora</name>
    <dbReference type="NCBI Taxonomy" id="362788"/>
    <lineage>
        <taxon>Eukaryota</taxon>
        <taxon>Viridiplantae</taxon>
        <taxon>Streptophyta</taxon>
        <taxon>Embryophyta</taxon>
        <taxon>Tracheophyta</taxon>
        <taxon>Spermatophyta</taxon>
        <taxon>Magnoliopsida</taxon>
        <taxon>eudicotyledons</taxon>
        <taxon>Gunneridae</taxon>
        <taxon>Pentapetalae</taxon>
        <taxon>rosids</taxon>
        <taxon>fabids</taxon>
        <taxon>Fabales</taxon>
        <taxon>Fabaceae</taxon>
        <taxon>Caesalpinioideae</taxon>
        <taxon>Cassia clade</taxon>
        <taxon>Senna</taxon>
    </lineage>
</organism>
<dbReference type="OrthoDB" id="1938551at2759"/>
<name>A0A834W2K2_9FABA</name>
<dbReference type="InterPro" id="IPR052343">
    <property type="entry name" value="Retrotransposon-Effector_Assoc"/>
</dbReference>
<comment type="caution">
    <text evidence="1">The sequence shown here is derived from an EMBL/GenBank/DDBJ whole genome shotgun (WGS) entry which is preliminary data.</text>
</comment>
<keyword evidence="2" id="KW-1185">Reference proteome</keyword>
<dbReference type="Proteomes" id="UP000634136">
    <property type="component" value="Unassembled WGS sequence"/>
</dbReference>
<dbReference type="AlphaFoldDB" id="A0A834W2K2"/>
<gene>
    <name evidence="1" type="ORF">G2W53_041075</name>
</gene>
<reference evidence="1" key="1">
    <citation type="submission" date="2020-09" db="EMBL/GenBank/DDBJ databases">
        <title>Genome-Enabled Discovery of Anthraquinone Biosynthesis in Senna tora.</title>
        <authorList>
            <person name="Kang S.-H."/>
            <person name="Pandey R.P."/>
            <person name="Lee C.-M."/>
            <person name="Sim J.-S."/>
            <person name="Jeong J.-T."/>
            <person name="Choi B.-S."/>
            <person name="Jung M."/>
            <person name="Ginzburg D."/>
            <person name="Zhao K."/>
            <person name="Won S.Y."/>
            <person name="Oh T.-J."/>
            <person name="Yu Y."/>
            <person name="Kim N.-H."/>
            <person name="Lee O.R."/>
            <person name="Lee T.-H."/>
            <person name="Bashyal P."/>
            <person name="Kim T.-S."/>
            <person name="Lee W.-H."/>
            <person name="Kawkins C."/>
            <person name="Kim C.-K."/>
            <person name="Kim J.S."/>
            <person name="Ahn B.O."/>
            <person name="Rhee S.Y."/>
            <person name="Sohng J.K."/>
        </authorList>
    </citation>
    <scope>NUCLEOTIDE SEQUENCE</scope>
    <source>
        <tissue evidence="1">Leaf</tissue>
    </source>
</reference>
<sequence>MKSDKGPRLDGLPPLFFQSFWPLIRHDLIRLCNVAYKVITKVLVLRVQTIMTRVITLYPNGFVKGRSISDNVFLASEIMSYIHKARKLKTSWCAFKIDIHKAYDKSSWSLNTSRVVKDCLAQNLGVTISTKIGRYLGTFVDNRQNILFRLADDNLLQEELHELPDTLKSTEQKIHLLQLDKDDSGKVSIPVTLEDANKFFPGSPVPIPSVVVS</sequence>
<evidence type="ECO:0008006" key="3">
    <source>
        <dbReference type="Google" id="ProtNLM"/>
    </source>
</evidence>
<proteinExistence type="predicted"/>